<dbReference type="EMBL" id="KN743965">
    <property type="protein sequence ID" value="KIH52313.1"/>
    <property type="molecule type" value="Genomic_DNA"/>
</dbReference>
<protein>
    <recommendedName>
        <fullName evidence="4">RING-type domain-containing protein</fullName>
    </recommendedName>
</protein>
<evidence type="ECO:0000313" key="6">
    <source>
        <dbReference type="Proteomes" id="UP000054047"/>
    </source>
</evidence>
<feature type="non-terminal residue" evidence="5">
    <location>
        <position position="246"/>
    </location>
</feature>
<evidence type="ECO:0000256" key="1">
    <source>
        <dbReference type="ARBA" id="ARBA00022771"/>
    </source>
</evidence>
<keyword evidence="6" id="KW-1185">Reference proteome</keyword>
<dbReference type="GO" id="GO:0008270">
    <property type="term" value="F:zinc ion binding"/>
    <property type="evidence" value="ECO:0007669"/>
    <property type="project" value="UniProtKB-KW"/>
</dbReference>
<name>A0A0C2C7P9_9BILA</name>
<evidence type="ECO:0000256" key="2">
    <source>
        <dbReference type="ARBA" id="ARBA00022833"/>
    </source>
</evidence>
<keyword evidence="1 3" id="KW-0863">Zinc-finger</keyword>
<evidence type="ECO:0000313" key="5">
    <source>
        <dbReference type="EMBL" id="KIH52313.1"/>
    </source>
</evidence>
<dbReference type="Gene3D" id="3.30.40.10">
    <property type="entry name" value="Zinc/RING finger domain, C3HC4 (zinc finger)"/>
    <property type="match status" value="1"/>
</dbReference>
<organism evidence="5 6">
    <name type="scientific">Ancylostoma duodenale</name>
    <dbReference type="NCBI Taxonomy" id="51022"/>
    <lineage>
        <taxon>Eukaryota</taxon>
        <taxon>Metazoa</taxon>
        <taxon>Ecdysozoa</taxon>
        <taxon>Nematoda</taxon>
        <taxon>Chromadorea</taxon>
        <taxon>Rhabditida</taxon>
        <taxon>Rhabditina</taxon>
        <taxon>Rhabditomorpha</taxon>
        <taxon>Strongyloidea</taxon>
        <taxon>Ancylostomatidae</taxon>
        <taxon>Ancylostomatinae</taxon>
        <taxon>Ancylostoma</taxon>
    </lineage>
</organism>
<dbReference type="InterPro" id="IPR001841">
    <property type="entry name" value="Znf_RING"/>
</dbReference>
<gene>
    <name evidence="5" type="ORF">ANCDUO_17586</name>
</gene>
<proteinExistence type="predicted"/>
<dbReference type="InterPro" id="IPR013083">
    <property type="entry name" value="Znf_RING/FYVE/PHD"/>
</dbReference>
<dbReference type="Proteomes" id="UP000054047">
    <property type="component" value="Unassembled WGS sequence"/>
</dbReference>
<reference evidence="5 6" key="1">
    <citation type="submission" date="2013-12" db="EMBL/GenBank/DDBJ databases">
        <title>Draft genome of the parsitic nematode Ancylostoma duodenale.</title>
        <authorList>
            <person name="Mitreva M."/>
        </authorList>
    </citation>
    <scope>NUCLEOTIDE SEQUENCE [LARGE SCALE GENOMIC DNA]</scope>
    <source>
        <strain evidence="5 6">Zhejiang</strain>
    </source>
</reference>
<accession>A0A0C2C7P9</accession>
<evidence type="ECO:0000259" key="4">
    <source>
        <dbReference type="PROSITE" id="PS50089"/>
    </source>
</evidence>
<evidence type="ECO:0000256" key="3">
    <source>
        <dbReference type="PROSITE-ProRule" id="PRU00175"/>
    </source>
</evidence>
<feature type="domain" description="RING-type" evidence="4">
    <location>
        <begin position="112"/>
        <end position="161"/>
    </location>
</feature>
<dbReference type="PROSITE" id="PS50089">
    <property type="entry name" value="ZF_RING_2"/>
    <property type="match status" value="1"/>
</dbReference>
<dbReference type="AlphaFoldDB" id="A0A0C2C7P9"/>
<keyword evidence="1 3" id="KW-0479">Metal-binding</keyword>
<sequence>MGYRLQRLITSLLREDKSKPPLCIFCLDDGADVEESCGKLQWSPDWPLFFAAHELCTLMVPEVLTVENPSLLGKQLFDTDIKQLNEAYARGRQLTCNICREKGALNDDYDLCCLCMDRVDRQMKMHSVVQIACCGLRFYHYDCMKNATLVRGQEMRCPTCNRPNEETFFEEAIKRQGIYFQTYNPSCEPEEESSGGNSRSRCYYAMTRTSAKERKCLSSLGPDKYDDTDALNDQVFNPLEALNGCI</sequence>
<dbReference type="OrthoDB" id="512616at2759"/>
<keyword evidence="2" id="KW-0862">Zinc</keyword>